<reference evidence="1 2" key="1">
    <citation type="submission" date="2019-08" db="EMBL/GenBank/DDBJ databases">
        <title>Highly reduced genomes of protist endosymbionts show evolutionary convergence.</title>
        <authorList>
            <person name="George E."/>
            <person name="Husnik F."/>
            <person name="Tashyreva D."/>
            <person name="Prokopchuk G."/>
            <person name="Horak A."/>
            <person name="Kwong W.K."/>
            <person name="Lukes J."/>
            <person name="Keeling P.J."/>
        </authorList>
    </citation>
    <scope>NUCLEOTIDE SEQUENCE [LARGE SCALE GENOMIC DNA]</scope>
    <source>
        <strain evidence="1">1604LC</strain>
    </source>
</reference>
<dbReference type="RefSeq" id="WP_148971645.1">
    <property type="nucleotide sequence ID" value="NZ_CP043316.1"/>
</dbReference>
<organism evidence="1 2">
    <name type="scientific">Candidatus Cytomitobacter primus</name>
    <dbReference type="NCBI Taxonomy" id="2066024"/>
    <lineage>
        <taxon>Bacteria</taxon>
        <taxon>Pseudomonadati</taxon>
        <taxon>Pseudomonadota</taxon>
        <taxon>Alphaproteobacteria</taxon>
        <taxon>Holosporales</taxon>
        <taxon>Holosporaceae</taxon>
        <taxon>Candidatus Cytomitobacter</taxon>
    </lineage>
</organism>
<dbReference type="AlphaFoldDB" id="A0A5C0UFH0"/>
<dbReference type="EMBL" id="CP043316">
    <property type="protein sequence ID" value="QEK38529.1"/>
    <property type="molecule type" value="Genomic_DNA"/>
</dbReference>
<dbReference type="Proteomes" id="UP000325004">
    <property type="component" value="Chromosome"/>
</dbReference>
<gene>
    <name evidence="1" type="ORF">FZC34_01230</name>
</gene>
<proteinExistence type="predicted"/>
<keyword evidence="2" id="KW-1185">Reference proteome</keyword>
<accession>A0A5C0UFH0</accession>
<protein>
    <recommendedName>
        <fullName evidence="3">Tetratricopeptide repeat protein</fullName>
    </recommendedName>
</protein>
<sequence>MLLVLLLFSISIKSNIDSNFDTIKECINSLCKDNAISDQEKSKQIQKIDEIQSVINHAEHKIKTKKNGYDVYIENILGYIPVIQHDNNMTRKEFNSKRNSAIKYLAQGNFNKAYKQFQYLSKNQNFDPCIHYYWMGVIALKQKEFLKSILHFGQFYKSMHKNKGTPIYNENLDKMPRSILNIVECLFHLKQKDKSALMLDFFHSKYKNHRKSMHEKYISQQVQQSQY</sequence>
<dbReference type="OrthoDB" id="9800801at2"/>
<dbReference type="SUPFAM" id="SSF48452">
    <property type="entry name" value="TPR-like"/>
    <property type="match status" value="1"/>
</dbReference>
<evidence type="ECO:0000313" key="1">
    <source>
        <dbReference type="EMBL" id="QEK38529.1"/>
    </source>
</evidence>
<evidence type="ECO:0000313" key="2">
    <source>
        <dbReference type="Proteomes" id="UP000325004"/>
    </source>
</evidence>
<dbReference type="Gene3D" id="1.25.40.10">
    <property type="entry name" value="Tetratricopeptide repeat domain"/>
    <property type="match status" value="1"/>
</dbReference>
<evidence type="ECO:0008006" key="3">
    <source>
        <dbReference type="Google" id="ProtNLM"/>
    </source>
</evidence>
<dbReference type="KEGG" id="cpri:FZC34_01230"/>
<name>A0A5C0UFH0_9PROT</name>
<dbReference type="InterPro" id="IPR011990">
    <property type="entry name" value="TPR-like_helical_dom_sf"/>
</dbReference>